<keyword evidence="8" id="KW-0732">Signal</keyword>
<evidence type="ECO:0000256" key="4">
    <source>
        <dbReference type="ARBA" id="ARBA00022840"/>
    </source>
</evidence>
<gene>
    <name evidence="11" type="primary">LOC105109706</name>
</gene>
<sequence length="132" mass="15083">MRICTLFLLSSCSPAHGLNPLLFYERRRCPIKFSHFRFNLLTKPRFFTVAVSATENGVFTSPEIARSFDFSSEERIYNWWESQGIFKPSFDRGSDPFVVSMLPPNVTGSLHMGHAMFVTLEDHTTAFDPPLS</sequence>
<dbReference type="RefSeq" id="XP_011002789.1">
    <property type="nucleotide sequence ID" value="XM_011004487.1"/>
</dbReference>
<dbReference type="InterPro" id="IPR014729">
    <property type="entry name" value="Rossmann-like_a/b/a_fold"/>
</dbReference>
<dbReference type="Proteomes" id="UP000694918">
    <property type="component" value="Unplaced"/>
</dbReference>
<feature type="signal peptide" evidence="8">
    <location>
        <begin position="1"/>
        <end position="17"/>
    </location>
</feature>
<dbReference type="GO" id="GO:0004832">
    <property type="term" value="F:valine-tRNA ligase activity"/>
    <property type="evidence" value="ECO:0007669"/>
    <property type="project" value="UniProtKB-EC"/>
</dbReference>
<dbReference type="GeneID" id="105109706"/>
<evidence type="ECO:0000256" key="8">
    <source>
        <dbReference type="SAM" id="SignalP"/>
    </source>
</evidence>
<dbReference type="InterPro" id="IPR001412">
    <property type="entry name" value="aa-tRNA-synth_I_CS"/>
</dbReference>
<evidence type="ECO:0000256" key="3">
    <source>
        <dbReference type="ARBA" id="ARBA00022741"/>
    </source>
</evidence>
<protein>
    <recommendedName>
        <fullName evidence="1">valine--tRNA ligase</fullName>
        <ecNumber evidence="1">6.1.1.9</ecNumber>
    </recommendedName>
    <alternativeName>
        <fullName evidence="7">Valyl-tRNA synthetase</fullName>
    </alternativeName>
</protein>
<evidence type="ECO:0000313" key="11">
    <source>
        <dbReference type="RefSeq" id="XP_011002789.1"/>
    </source>
</evidence>
<reference evidence="11" key="1">
    <citation type="submission" date="2025-08" db="UniProtKB">
        <authorList>
            <consortium name="RefSeq"/>
        </authorList>
    </citation>
    <scope>IDENTIFICATION</scope>
</reference>
<proteinExistence type="predicted"/>
<dbReference type="PANTHER" id="PTHR11946">
    <property type="entry name" value="VALYL-TRNA SYNTHETASES"/>
    <property type="match status" value="1"/>
</dbReference>
<evidence type="ECO:0000313" key="10">
    <source>
        <dbReference type="Proteomes" id="UP000694918"/>
    </source>
</evidence>
<dbReference type="SUPFAM" id="SSF52374">
    <property type="entry name" value="Nucleotidylyl transferase"/>
    <property type="match status" value="1"/>
</dbReference>
<dbReference type="PROSITE" id="PS00178">
    <property type="entry name" value="AA_TRNA_LIGASE_I"/>
    <property type="match status" value="1"/>
</dbReference>
<dbReference type="GO" id="GO:0005829">
    <property type="term" value="C:cytosol"/>
    <property type="evidence" value="ECO:0007669"/>
    <property type="project" value="TreeGrafter"/>
</dbReference>
<accession>A0AAJ6X2C3</accession>
<name>A0AAJ6X2C3_POPEU</name>
<dbReference type="GO" id="GO:0009791">
    <property type="term" value="P:post-embryonic development"/>
    <property type="evidence" value="ECO:0007669"/>
    <property type="project" value="UniProtKB-ARBA"/>
</dbReference>
<evidence type="ECO:0000259" key="9">
    <source>
        <dbReference type="Pfam" id="PF00133"/>
    </source>
</evidence>
<keyword evidence="4" id="KW-0067">ATP-binding</keyword>
<dbReference type="KEGG" id="peu:105109706"/>
<dbReference type="Pfam" id="PF00133">
    <property type="entry name" value="tRNA-synt_1"/>
    <property type="match status" value="1"/>
</dbReference>
<keyword evidence="6" id="KW-0030">Aminoacyl-tRNA synthetase</keyword>
<keyword evidence="10" id="KW-1185">Reference proteome</keyword>
<evidence type="ECO:0000256" key="5">
    <source>
        <dbReference type="ARBA" id="ARBA00022917"/>
    </source>
</evidence>
<keyword evidence="3" id="KW-0547">Nucleotide-binding</keyword>
<evidence type="ECO:0000256" key="1">
    <source>
        <dbReference type="ARBA" id="ARBA00013169"/>
    </source>
</evidence>
<dbReference type="PANTHER" id="PTHR11946:SF93">
    <property type="entry name" value="VALINE--TRNA LIGASE, CHLOROPLASTIC_MITOCHONDRIAL 2"/>
    <property type="match status" value="1"/>
</dbReference>
<dbReference type="AlphaFoldDB" id="A0AAJ6X2C3"/>
<dbReference type="InterPro" id="IPR002303">
    <property type="entry name" value="Valyl-tRNA_ligase"/>
</dbReference>
<feature type="domain" description="Aminoacyl-tRNA synthetase class Ia" evidence="9">
    <location>
        <begin position="76"/>
        <end position="124"/>
    </location>
</feature>
<dbReference type="InterPro" id="IPR002300">
    <property type="entry name" value="aa-tRNA-synth_Ia"/>
</dbReference>
<evidence type="ECO:0000256" key="7">
    <source>
        <dbReference type="ARBA" id="ARBA00029936"/>
    </source>
</evidence>
<feature type="chain" id="PRO_5042467803" description="valine--tRNA ligase" evidence="8">
    <location>
        <begin position="18"/>
        <end position="132"/>
    </location>
</feature>
<keyword evidence="2" id="KW-0436">Ligase</keyword>
<dbReference type="EC" id="6.1.1.9" evidence="1"/>
<dbReference type="Gene3D" id="3.40.50.620">
    <property type="entry name" value="HUPs"/>
    <property type="match status" value="1"/>
</dbReference>
<keyword evidence="5" id="KW-0648">Protein biosynthesis</keyword>
<dbReference type="GO" id="GO:0005524">
    <property type="term" value="F:ATP binding"/>
    <property type="evidence" value="ECO:0007669"/>
    <property type="project" value="UniProtKB-KW"/>
</dbReference>
<dbReference type="GO" id="GO:0006438">
    <property type="term" value="P:valyl-tRNA aminoacylation"/>
    <property type="evidence" value="ECO:0007669"/>
    <property type="project" value="InterPro"/>
</dbReference>
<evidence type="ECO:0000256" key="6">
    <source>
        <dbReference type="ARBA" id="ARBA00023146"/>
    </source>
</evidence>
<organism evidence="10 11">
    <name type="scientific">Populus euphratica</name>
    <name type="common">Euphrates poplar</name>
    <dbReference type="NCBI Taxonomy" id="75702"/>
    <lineage>
        <taxon>Eukaryota</taxon>
        <taxon>Viridiplantae</taxon>
        <taxon>Streptophyta</taxon>
        <taxon>Embryophyta</taxon>
        <taxon>Tracheophyta</taxon>
        <taxon>Spermatophyta</taxon>
        <taxon>Magnoliopsida</taxon>
        <taxon>eudicotyledons</taxon>
        <taxon>Gunneridae</taxon>
        <taxon>Pentapetalae</taxon>
        <taxon>rosids</taxon>
        <taxon>fabids</taxon>
        <taxon>Malpighiales</taxon>
        <taxon>Salicaceae</taxon>
        <taxon>Saliceae</taxon>
        <taxon>Populus</taxon>
    </lineage>
</organism>
<dbReference type="GO" id="GO:0048608">
    <property type="term" value="P:reproductive structure development"/>
    <property type="evidence" value="ECO:0007669"/>
    <property type="project" value="UniProtKB-ARBA"/>
</dbReference>
<evidence type="ECO:0000256" key="2">
    <source>
        <dbReference type="ARBA" id="ARBA00022598"/>
    </source>
</evidence>